<evidence type="ECO:0000256" key="6">
    <source>
        <dbReference type="ARBA" id="ARBA00022989"/>
    </source>
</evidence>
<dbReference type="Pfam" id="PF03591">
    <property type="entry name" value="AzlC"/>
    <property type="match status" value="1"/>
</dbReference>
<feature type="transmembrane region" description="Helical" evidence="8">
    <location>
        <begin position="52"/>
        <end position="77"/>
    </location>
</feature>
<keyword evidence="4" id="KW-1003">Cell membrane</keyword>
<reference evidence="10" key="1">
    <citation type="journal article" date="2019" name="Int. J. Syst. Evol. Microbiol.">
        <title>The Global Catalogue of Microorganisms (GCM) 10K type strain sequencing project: providing services to taxonomists for standard genome sequencing and annotation.</title>
        <authorList>
            <consortium name="The Broad Institute Genomics Platform"/>
            <consortium name="The Broad Institute Genome Sequencing Center for Infectious Disease"/>
            <person name="Wu L."/>
            <person name="Ma J."/>
        </authorList>
    </citation>
    <scope>NUCLEOTIDE SEQUENCE [LARGE SCALE GENOMIC DNA]</scope>
    <source>
        <strain evidence="10">JCM 12662</strain>
    </source>
</reference>
<keyword evidence="5 8" id="KW-0812">Transmembrane</keyword>
<keyword evidence="6 8" id="KW-1133">Transmembrane helix</keyword>
<dbReference type="PANTHER" id="PTHR34979:SF1">
    <property type="entry name" value="INNER MEMBRANE PROTEIN YGAZ"/>
    <property type="match status" value="1"/>
</dbReference>
<sequence>MTKDIIQSGVKVSLPVMVSYVVLGIACGIVLFDAGFNIIEIALMSGLVYAGAAQFLAASMVAMGASVPSIVIMVFFLGLRHILMSASISRFLKEKSLLYMLVFGHTLSDESYGLNYSRFLEGDWTPGEAMVVGLSNYLTWGLSTVVGGMIGSQLAINTIIMNYALIAMFICMMVQQFISTEHMIAGIASVVLTVILMVILKHNIALVLSSIIASFFGYSLEVRKRNLGKGKEHV</sequence>
<feature type="transmembrane region" description="Helical" evidence="8">
    <location>
        <begin position="184"/>
        <end position="217"/>
    </location>
</feature>
<evidence type="ECO:0000313" key="9">
    <source>
        <dbReference type="EMBL" id="GAA0355831.1"/>
    </source>
</evidence>
<dbReference type="Proteomes" id="UP001501166">
    <property type="component" value="Unassembled WGS sequence"/>
</dbReference>
<name>A0ABP3GY22_9LACT</name>
<comment type="subcellular location">
    <subcellularLocation>
        <location evidence="1">Cell membrane</location>
        <topology evidence="1">Multi-pass membrane protein</topology>
    </subcellularLocation>
</comment>
<evidence type="ECO:0000256" key="8">
    <source>
        <dbReference type="SAM" id="Phobius"/>
    </source>
</evidence>
<dbReference type="InterPro" id="IPR011606">
    <property type="entry name" value="Brnchd-chn_aa_trnsp_permease"/>
</dbReference>
<keyword evidence="10" id="KW-1185">Reference proteome</keyword>
<evidence type="ECO:0000256" key="7">
    <source>
        <dbReference type="ARBA" id="ARBA00023136"/>
    </source>
</evidence>
<gene>
    <name evidence="9" type="ORF">GCM10008932_06010</name>
</gene>
<keyword evidence="7 8" id="KW-0472">Membrane</keyword>
<comment type="similarity">
    <text evidence="2">Belongs to the AzlC family.</text>
</comment>
<evidence type="ECO:0000256" key="5">
    <source>
        <dbReference type="ARBA" id="ARBA00022692"/>
    </source>
</evidence>
<dbReference type="PROSITE" id="PS51257">
    <property type="entry name" value="PROKAR_LIPOPROTEIN"/>
    <property type="match status" value="1"/>
</dbReference>
<organism evidence="9 10">
    <name type="scientific">Alkalibacterium iburiense</name>
    <dbReference type="NCBI Taxonomy" id="290589"/>
    <lineage>
        <taxon>Bacteria</taxon>
        <taxon>Bacillati</taxon>
        <taxon>Bacillota</taxon>
        <taxon>Bacilli</taxon>
        <taxon>Lactobacillales</taxon>
        <taxon>Carnobacteriaceae</taxon>
        <taxon>Alkalibacterium</taxon>
    </lineage>
</organism>
<evidence type="ECO:0000256" key="1">
    <source>
        <dbReference type="ARBA" id="ARBA00004651"/>
    </source>
</evidence>
<evidence type="ECO:0000313" key="10">
    <source>
        <dbReference type="Proteomes" id="UP001501166"/>
    </source>
</evidence>
<comment type="caution">
    <text evidence="9">The sequence shown here is derived from an EMBL/GenBank/DDBJ whole genome shotgun (WGS) entry which is preliminary data.</text>
</comment>
<dbReference type="PANTHER" id="PTHR34979">
    <property type="entry name" value="INNER MEMBRANE PROTEIN YGAZ"/>
    <property type="match status" value="1"/>
</dbReference>
<dbReference type="EMBL" id="BAAACW010000039">
    <property type="protein sequence ID" value="GAA0355831.1"/>
    <property type="molecule type" value="Genomic_DNA"/>
</dbReference>
<dbReference type="RefSeq" id="WP_343753865.1">
    <property type="nucleotide sequence ID" value="NZ_BAAACW010000039.1"/>
</dbReference>
<keyword evidence="3" id="KW-0813">Transport</keyword>
<proteinExistence type="inferred from homology"/>
<accession>A0ABP3GY22</accession>
<protein>
    <submittedName>
        <fullName evidence="9">AzlC family ABC transporter permease</fullName>
    </submittedName>
</protein>
<feature type="transmembrane region" description="Helical" evidence="8">
    <location>
        <begin position="12"/>
        <end position="32"/>
    </location>
</feature>
<evidence type="ECO:0000256" key="2">
    <source>
        <dbReference type="ARBA" id="ARBA00010735"/>
    </source>
</evidence>
<evidence type="ECO:0000256" key="4">
    <source>
        <dbReference type="ARBA" id="ARBA00022475"/>
    </source>
</evidence>
<evidence type="ECO:0000256" key="3">
    <source>
        <dbReference type="ARBA" id="ARBA00022448"/>
    </source>
</evidence>